<evidence type="ECO:0000256" key="1">
    <source>
        <dbReference type="SAM" id="MobiDB-lite"/>
    </source>
</evidence>
<keyword evidence="2" id="KW-1133">Transmembrane helix</keyword>
<feature type="region of interest" description="Disordered" evidence="1">
    <location>
        <begin position="127"/>
        <end position="179"/>
    </location>
</feature>
<name>A0A7M7GF88_NASVI</name>
<dbReference type="InParanoid" id="A0A7M7GF88"/>
<keyword evidence="2" id="KW-0812">Transmembrane</keyword>
<feature type="region of interest" description="Disordered" evidence="1">
    <location>
        <begin position="73"/>
        <end position="99"/>
    </location>
</feature>
<keyword evidence="2" id="KW-0472">Membrane</keyword>
<dbReference type="KEGG" id="nvi:100679525"/>
<protein>
    <submittedName>
        <fullName evidence="3">Uncharacterized protein</fullName>
    </submittedName>
</protein>
<dbReference type="OMA" id="SYSCYAS"/>
<reference evidence="3" key="1">
    <citation type="submission" date="2021-01" db="UniProtKB">
        <authorList>
            <consortium name="EnsemblMetazoa"/>
        </authorList>
    </citation>
    <scope>IDENTIFICATION</scope>
</reference>
<feature type="compositionally biased region" description="Basic and acidic residues" evidence="1">
    <location>
        <begin position="26"/>
        <end position="40"/>
    </location>
</feature>
<feature type="region of interest" description="Disordered" evidence="1">
    <location>
        <begin position="1"/>
        <end position="40"/>
    </location>
</feature>
<feature type="compositionally biased region" description="Low complexity" evidence="1">
    <location>
        <begin position="8"/>
        <end position="25"/>
    </location>
</feature>
<accession>A0A7M7GF88</accession>
<gene>
    <name evidence="3" type="primary">100679525</name>
</gene>
<proteinExistence type="predicted"/>
<dbReference type="EnsemblMetazoa" id="XM_003427978">
    <property type="protein sequence ID" value="XP_003428026"/>
    <property type="gene ID" value="LOC100679525"/>
</dbReference>
<evidence type="ECO:0000313" key="4">
    <source>
        <dbReference type="Proteomes" id="UP000002358"/>
    </source>
</evidence>
<feature type="compositionally biased region" description="Low complexity" evidence="1">
    <location>
        <begin position="87"/>
        <end position="99"/>
    </location>
</feature>
<dbReference type="AlphaFoldDB" id="A0A7M7GF88"/>
<keyword evidence="4" id="KW-1185">Reference proteome</keyword>
<evidence type="ECO:0000256" key="2">
    <source>
        <dbReference type="SAM" id="Phobius"/>
    </source>
</evidence>
<sequence>MLGPAKRAATAPQLSSSSSPASSPESFKEPRPKIGIVDGRKFDGTPTFGVLPHELPEWIETDSIDGEVSRLVSARQSGKSRRCCRNSTSSGYSSHSPPLSAHSYGVIVGPVAAAKALAVIQEGEIIPRPIWPSPPDSTGEHSPDNVSSDDNAEREPQPRPQPSIYGSAGYRSSVSSDYGGPASSVSAREVLLELSRTLSSVLEGDCGKSDEEILRDISRTVAQGVDAKPAGSSTASGRAIYEDIYRNSSLTSSGKESSSTIGVNPINSRLYGHRCYCEHKTFLCQSHPSSSQETTPKSDGRKKPTIFLLPDDHAQSFLSAGDKNRIICSCRSYKESCNLAPDKLGSKKNLGKQCRNPNDPRQEKEIRFNYPSIAEHEYTTLECSDESSSSEAVTDSVNGNNTWCKDFRGFDRNLDFTLDGLRAERLGRAIARAKRRRQWCRVLVVVLGLVFFILSVVVVSLSVTKGRKIFGSM</sequence>
<dbReference type="Proteomes" id="UP000002358">
    <property type="component" value="Chromosome 3"/>
</dbReference>
<evidence type="ECO:0000313" key="3">
    <source>
        <dbReference type="EnsemblMetazoa" id="XP_003428026"/>
    </source>
</evidence>
<feature type="transmembrane region" description="Helical" evidence="2">
    <location>
        <begin position="442"/>
        <end position="463"/>
    </location>
</feature>
<organism evidence="3 4">
    <name type="scientific">Nasonia vitripennis</name>
    <name type="common">Parasitic wasp</name>
    <dbReference type="NCBI Taxonomy" id="7425"/>
    <lineage>
        <taxon>Eukaryota</taxon>
        <taxon>Metazoa</taxon>
        <taxon>Ecdysozoa</taxon>
        <taxon>Arthropoda</taxon>
        <taxon>Hexapoda</taxon>
        <taxon>Insecta</taxon>
        <taxon>Pterygota</taxon>
        <taxon>Neoptera</taxon>
        <taxon>Endopterygota</taxon>
        <taxon>Hymenoptera</taxon>
        <taxon>Apocrita</taxon>
        <taxon>Proctotrupomorpha</taxon>
        <taxon>Chalcidoidea</taxon>
        <taxon>Pteromalidae</taxon>
        <taxon>Pteromalinae</taxon>
        <taxon>Nasonia</taxon>
    </lineage>
</organism>
<dbReference type="OrthoDB" id="8196393at2759"/>